<evidence type="ECO:0000313" key="2">
    <source>
        <dbReference type="Proteomes" id="UP000318815"/>
    </source>
</evidence>
<dbReference type="SUPFAM" id="SSF109854">
    <property type="entry name" value="DinB/YfiT-like putative metalloenzymes"/>
    <property type="match status" value="1"/>
</dbReference>
<dbReference type="Proteomes" id="UP000318815">
    <property type="component" value="Unassembled WGS sequence"/>
</dbReference>
<reference evidence="1 2" key="1">
    <citation type="submission" date="2019-08" db="EMBL/GenBank/DDBJ databases">
        <title>Whole genome sequencing of chitin degrading bacteria Chitinophaga pinensis YS16.</title>
        <authorList>
            <person name="Singh R.P."/>
            <person name="Manchanda G."/>
            <person name="Maurya I.K."/>
            <person name="Joshi N.K."/>
            <person name="Srivastava A.K."/>
        </authorList>
    </citation>
    <scope>NUCLEOTIDE SEQUENCE [LARGE SCALE GENOMIC DNA]</scope>
    <source>
        <strain evidence="1 2">YS-16</strain>
    </source>
</reference>
<dbReference type="OrthoDB" id="948294at2"/>
<organism evidence="1 2">
    <name type="scientific">Chitinophaga pinensis</name>
    <dbReference type="NCBI Taxonomy" id="79329"/>
    <lineage>
        <taxon>Bacteria</taxon>
        <taxon>Pseudomonadati</taxon>
        <taxon>Bacteroidota</taxon>
        <taxon>Chitinophagia</taxon>
        <taxon>Chitinophagales</taxon>
        <taxon>Chitinophagaceae</taxon>
        <taxon>Chitinophaga</taxon>
    </lineage>
</organism>
<sequence>MDTNLETNYTGQIISQVLRNWDNEVAHVNRMFNKYPDEIYMQQVAPGRNSAWYILGHLAATTDAMLPQSFAGELIYPDIAPFLYTSEKTLSVKANIQYLRRCWVDITNHFSKETRRFSSSEWMQRHALTSQEDFARDPGRNRLNLLMSRTAHLRYHLGQIALLTPTNAGI</sequence>
<dbReference type="Gene3D" id="1.20.120.450">
    <property type="entry name" value="dinb family like domain"/>
    <property type="match status" value="1"/>
</dbReference>
<keyword evidence="2" id="KW-1185">Reference proteome</keyword>
<evidence type="ECO:0000313" key="1">
    <source>
        <dbReference type="EMBL" id="TWV94727.1"/>
    </source>
</evidence>
<dbReference type="RefSeq" id="WP_146307722.1">
    <property type="nucleotide sequence ID" value="NZ_VOHS01000044.1"/>
</dbReference>
<dbReference type="EMBL" id="VOHS01000044">
    <property type="protein sequence ID" value="TWV94727.1"/>
    <property type="molecule type" value="Genomic_DNA"/>
</dbReference>
<proteinExistence type="predicted"/>
<comment type="caution">
    <text evidence="1">The sequence shown here is derived from an EMBL/GenBank/DDBJ whole genome shotgun (WGS) entry which is preliminary data.</text>
</comment>
<protein>
    <submittedName>
        <fullName evidence="1">DinB family protein</fullName>
    </submittedName>
</protein>
<dbReference type="InterPro" id="IPR034660">
    <property type="entry name" value="DinB/YfiT-like"/>
</dbReference>
<accession>A0A5C6LL62</accession>
<dbReference type="AlphaFoldDB" id="A0A5C6LL62"/>
<gene>
    <name evidence="1" type="ORF">FEF09_25450</name>
</gene>
<name>A0A5C6LL62_9BACT</name>